<dbReference type="Pfam" id="PF00196">
    <property type="entry name" value="GerE"/>
    <property type="match status" value="1"/>
</dbReference>
<name>A0ABW2HG98_9MICO</name>
<dbReference type="PROSITE" id="PS00622">
    <property type="entry name" value="HTH_LUXR_1"/>
    <property type="match status" value="1"/>
</dbReference>
<evidence type="ECO:0000259" key="4">
    <source>
        <dbReference type="PROSITE" id="PS50043"/>
    </source>
</evidence>
<dbReference type="PROSITE" id="PS50043">
    <property type="entry name" value="HTH_LUXR_2"/>
    <property type="match status" value="1"/>
</dbReference>
<evidence type="ECO:0000256" key="2">
    <source>
        <dbReference type="ARBA" id="ARBA00023125"/>
    </source>
</evidence>
<dbReference type="Gene3D" id="1.10.10.10">
    <property type="entry name" value="Winged helix-like DNA-binding domain superfamily/Winged helix DNA-binding domain"/>
    <property type="match status" value="1"/>
</dbReference>
<evidence type="ECO:0000313" key="6">
    <source>
        <dbReference type="Proteomes" id="UP001596507"/>
    </source>
</evidence>
<dbReference type="Proteomes" id="UP001596507">
    <property type="component" value="Unassembled WGS sequence"/>
</dbReference>
<gene>
    <name evidence="5" type="ORF">ACFQRL_11260</name>
</gene>
<dbReference type="RefSeq" id="WP_262874475.1">
    <property type="nucleotide sequence ID" value="NZ_BAABKW010000001.1"/>
</dbReference>
<feature type="domain" description="HTH luxR-type" evidence="4">
    <location>
        <begin position="174"/>
        <end position="239"/>
    </location>
</feature>
<dbReference type="PANTHER" id="PTHR44688">
    <property type="entry name" value="DNA-BINDING TRANSCRIPTIONAL ACTIVATOR DEVR_DOSR"/>
    <property type="match status" value="1"/>
</dbReference>
<keyword evidence="2" id="KW-0238">DNA-binding</keyword>
<keyword evidence="3" id="KW-0804">Transcription</keyword>
<keyword evidence="1" id="KW-0805">Transcription regulation</keyword>
<dbReference type="SMART" id="SM00421">
    <property type="entry name" value="HTH_LUXR"/>
    <property type="match status" value="1"/>
</dbReference>
<dbReference type="PANTHER" id="PTHR44688:SF16">
    <property type="entry name" value="DNA-BINDING TRANSCRIPTIONAL ACTIVATOR DEVR_DOSR"/>
    <property type="match status" value="1"/>
</dbReference>
<comment type="caution">
    <text evidence="5">The sequence shown here is derived from an EMBL/GenBank/DDBJ whole genome shotgun (WGS) entry which is preliminary data.</text>
</comment>
<keyword evidence="6" id="KW-1185">Reference proteome</keyword>
<dbReference type="CDD" id="cd06170">
    <property type="entry name" value="LuxR_C_like"/>
    <property type="match status" value="1"/>
</dbReference>
<accession>A0ABW2HG98</accession>
<dbReference type="EMBL" id="JBHTBE010000003">
    <property type="protein sequence ID" value="MFC7269540.1"/>
    <property type="molecule type" value="Genomic_DNA"/>
</dbReference>
<reference evidence="6" key="1">
    <citation type="journal article" date="2019" name="Int. J. Syst. Evol. Microbiol.">
        <title>The Global Catalogue of Microorganisms (GCM) 10K type strain sequencing project: providing services to taxonomists for standard genome sequencing and annotation.</title>
        <authorList>
            <consortium name="The Broad Institute Genomics Platform"/>
            <consortium name="The Broad Institute Genome Sequencing Center for Infectious Disease"/>
            <person name="Wu L."/>
            <person name="Ma J."/>
        </authorList>
    </citation>
    <scope>NUCLEOTIDE SEQUENCE [LARGE SCALE GENOMIC DNA]</scope>
    <source>
        <strain evidence="6">CGMCC 1.15772</strain>
    </source>
</reference>
<organism evidence="5 6">
    <name type="scientific">Microbacterium fluvii</name>
    <dbReference type="NCBI Taxonomy" id="415215"/>
    <lineage>
        <taxon>Bacteria</taxon>
        <taxon>Bacillati</taxon>
        <taxon>Actinomycetota</taxon>
        <taxon>Actinomycetes</taxon>
        <taxon>Micrococcales</taxon>
        <taxon>Microbacteriaceae</taxon>
        <taxon>Microbacterium</taxon>
    </lineage>
</organism>
<dbReference type="PRINTS" id="PR00038">
    <property type="entry name" value="HTHLUXR"/>
</dbReference>
<sequence length="259" mass="28102">MGCVEDVFDTVVATLRALATGDRFDQCVCRMLMERLRATAAAVITLDIDDRQATIVAWPHTVDILRMKVVLSSLPQTFPMLMRHLVAERRVSCLSRDTDVDSWRGTIATLLLEGVLGSRDIAQLPLGAGPSAIRLAVVCRRDDFSERDLHFLSCLAPPLADLATLAASPGRVALAPGAPALTGRELEVLRLMAQGLIARAIATRLAVSPRTVHKHLANVYRKLDAHDRLIAVRTAERLGLLDPAPPAASALDAAVDLRW</sequence>
<evidence type="ECO:0000256" key="1">
    <source>
        <dbReference type="ARBA" id="ARBA00023015"/>
    </source>
</evidence>
<dbReference type="InterPro" id="IPR016032">
    <property type="entry name" value="Sig_transdc_resp-reg_C-effctor"/>
</dbReference>
<evidence type="ECO:0000256" key="3">
    <source>
        <dbReference type="ARBA" id="ARBA00023163"/>
    </source>
</evidence>
<evidence type="ECO:0000313" key="5">
    <source>
        <dbReference type="EMBL" id="MFC7269540.1"/>
    </source>
</evidence>
<dbReference type="SUPFAM" id="SSF46894">
    <property type="entry name" value="C-terminal effector domain of the bipartite response regulators"/>
    <property type="match status" value="1"/>
</dbReference>
<protein>
    <submittedName>
        <fullName evidence="5">LuxR C-terminal-related transcriptional regulator</fullName>
    </submittedName>
</protein>
<dbReference type="InterPro" id="IPR000792">
    <property type="entry name" value="Tscrpt_reg_LuxR_C"/>
</dbReference>
<dbReference type="InterPro" id="IPR036388">
    <property type="entry name" value="WH-like_DNA-bd_sf"/>
</dbReference>
<proteinExistence type="predicted"/>